<reference evidence="7" key="1">
    <citation type="journal article" date="2014" name="Int. J. Syst. Evol. Microbiol.">
        <title>Complete genome sequence of Corynebacterium casei LMG S-19264T (=DSM 44701T), isolated from a smear-ripened cheese.</title>
        <authorList>
            <consortium name="US DOE Joint Genome Institute (JGI-PGF)"/>
            <person name="Walter F."/>
            <person name="Albersmeier A."/>
            <person name="Kalinowski J."/>
            <person name="Ruckert C."/>
        </authorList>
    </citation>
    <scope>NUCLEOTIDE SEQUENCE</scope>
    <source>
        <strain evidence="7">JCM 14719</strain>
    </source>
</reference>
<dbReference type="Gene3D" id="3.30.450.40">
    <property type="match status" value="1"/>
</dbReference>
<dbReference type="InterPro" id="IPR025662">
    <property type="entry name" value="Sigma_54_int_dom_ATP-bd_1"/>
</dbReference>
<dbReference type="InterPro" id="IPR003593">
    <property type="entry name" value="AAA+_ATPase"/>
</dbReference>
<evidence type="ECO:0000313" key="8">
    <source>
        <dbReference type="Proteomes" id="UP000637720"/>
    </source>
</evidence>
<dbReference type="Pfam" id="PF00158">
    <property type="entry name" value="Sigma54_activat"/>
    <property type="match status" value="1"/>
</dbReference>
<dbReference type="Gene3D" id="1.10.10.60">
    <property type="entry name" value="Homeodomain-like"/>
    <property type="match status" value="1"/>
</dbReference>
<comment type="caution">
    <text evidence="7">The sequence shown here is derived from an EMBL/GenBank/DDBJ whole genome shotgun (WGS) entry which is preliminary data.</text>
</comment>
<dbReference type="InterPro" id="IPR002078">
    <property type="entry name" value="Sigma_54_int"/>
</dbReference>
<evidence type="ECO:0000256" key="1">
    <source>
        <dbReference type="ARBA" id="ARBA00022741"/>
    </source>
</evidence>
<dbReference type="PRINTS" id="PR01590">
    <property type="entry name" value="HTHFIS"/>
</dbReference>
<gene>
    <name evidence="7" type="primary">acoR</name>
    <name evidence="7" type="ORF">GCM10007043_06310</name>
</gene>
<proteinExistence type="predicted"/>
<dbReference type="AlphaFoldDB" id="A0A8J3FB68"/>
<dbReference type="InterPro" id="IPR027417">
    <property type="entry name" value="P-loop_NTPase"/>
</dbReference>
<keyword evidence="5" id="KW-0804">Transcription</keyword>
<dbReference type="GO" id="GO:0006355">
    <property type="term" value="P:regulation of DNA-templated transcription"/>
    <property type="evidence" value="ECO:0007669"/>
    <property type="project" value="InterPro"/>
</dbReference>
<dbReference type="FunFam" id="3.40.50.300:FF:000006">
    <property type="entry name" value="DNA-binding transcriptional regulator NtrC"/>
    <property type="match status" value="1"/>
</dbReference>
<keyword evidence="2" id="KW-0067">ATP-binding</keyword>
<name>A0A8J3FB68_9BACI</name>
<dbReference type="SMART" id="SM00382">
    <property type="entry name" value="AAA"/>
    <property type="match status" value="1"/>
</dbReference>
<accession>A0A8J3FB68</accession>
<sequence length="667" mass="74907">MHGVHLALTSSHDIARKRKELTREWKGFVVERQIPRSIRPVVQDSWRRCMASGVDPTRRQTTVLLDDDDMQNLLANFRLYQLALPILEQLAKQTEGTGHLLTLCNRDGFILYLRGESSILQKAEKMNFVIGSQWSEEAIGTNAIGTCLKIGQPVQIFASEHFCEGVHEWICSAAPIFDPLTKHILGVVDLTGPWNYAQPHSLGLVVAASQFIQQRLNEETARHRFRLAERYWEARERYPHDGVAALDSDFQVVKANAAARRWLQENEAHWRQLLYQQLTERPSLTDAQSGTAFSSLPPDAPVIEEVFDGNVRIGFLCIIPDKPTARSKAPTRTSTAWQTVVGRSPAIVQAMTKCEMVADADVPVLLLGESGTGKERFARALHASSRRRDKPFLAINCGAIPKELVAAELFGYEPGTFTGGLKQGKKGKFEEANGGTLFLDEIGEMPLEFQVHLLRVLQEKEILRLGGSRPIPVDVRIIAATHRDLAQMVREGRFRADLYYRLNVVSVAIPPLRERREDIPLLIDHFVRRFADKYNRSLPQLDPDLEAFLVHRYDWPGNVRELENAVEHAVLFCTGDRIEATHFPPAIAHAYLANTPNPTARPLTPSPSGAHSDRVAREREHLLAVLSETGGNLSEAARRLGIARTTLYRKLKKLGLEKQAVIHVRNA</sequence>
<dbReference type="InterPro" id="IPR002197">
    <property type="entry name" value="HTH_Fis"/>
</dbReference>
<dbReference type="SUPFAM" id="SSF55781">
    <property type="entry name" value="GAF domain-like"/>
    <property type="match status" value="1"/>
</dbReference>
<dbReference type="Pfam" id="PF02954">
    <property type="entry name" value="HTH_8"/>
    <property type="match status" value="1"/>
</dbReference>
<dbReference type="Gene3D" id="3.40.50.300">
    <property type="entry name" value="P-loop containing nucleotide triphosphate hydrolases"/>
    <property type="match status" value="1"/>
</dbReference>
<dbReference type="InterPro" id="IPR025944">
    <property type="entry name" value="Sigma_54_int_dom_CS"/>
</dbReference>
<evidence type="ECO:0000256" key="2">
    <source>
        <dbReference type="ARBA" id="ARBA00022840"/>
    </source>
</evidence>
<evidence type="ECO:0000256" key="4">
    <source>
        <dbReference type="ARBA" id="ARBA00023125"/>
    </source>
</evidence>
<organism evidence="7 8">
    <name type="scientific">Calditerricola satsumensis</name>
    <dbReference type="NCBI Taxonomy" id="373054"/>
    <lineage>
        <taxon>Bacteria</taxon>
        <taxon>Bacillati</taxon>
        <taxon>Bacillota</taxon>
        <taxon>Bacilli</taxon>
        <taxon>Bacillales</taxon>
        <taxon>Bacillaceae</taxon>
        <taxon>Calditerricola</taxon>
    </lineage>
</organism>
<dbReference type="PROSITE" id="PS50045">
    <property type="entry name" value="SIGMA54_INTERACT_4"/>
    <property type="match status" value="1"/>
</dbReference>
<dbReference type="PANTHER" id="PTHR32071:SF57">
    <property type="entry name" value="C4-DICARBOXYLATE TRANSPORT TRANSCRIPTIONAL REGULATORY PROTEIN DCTD"/>
    <property type="match status" value="1"/>
</dbReference>
<dbReference type="GO" id="GO:0005524">
    <property type="term" value="F:ATP binding"/>
    <property type="evidence" value="ECO:0007669"/>
    <property type="project" value="UniProtKB-KW"/>
</dbReference>
<feature type="domain" description="Sigma-54 factor interaction" evidence="6">
    <location>
        <begin position="340"/>
        <end position="571"/>
    </location>
</feature>
<keyword evidence="1" id="KW-0547">Nucleotide-binding</keyword>
<dbReference type="SUPFAM" id="SSF46689">
    <property type="entry name" value="Homeodomain-like"/>
    <property type="match status" value="1"/>
</dbReference>
<dbReference type="Gene3D" id="1.10.8.60">
    <property type="match status" value="1"/>
</dbReference>
<dbReference type="InterPro" id="IPR025943">
    <property type="entry name" value="Sigma_54_int_dom_ATP-bd_2"/>
</dbReference>
<dbReference type="EMBL" id="BMOF01000007">
    <property type="protein sequence ID" value="GGJ95234.1"/>
    <property type="molecule type" value="Genomic_DNA"/>
</dbReference>
<dbReference type="Proteomes" id="UP000637720">
    <property type="component" value="Unassembled WGS sequence"/>
</dbReference>
<reference evidence="7" key="2">
    <citation type="submission" date="2020-09" db="EMBL/GenBank/DDBJ databases">
        <authorList>
            <person name="Sun Q."/>
            <person name="Ohkuma M."/>
        </authorList>
    </citation>
    <scope>NUCLEOTIDE SEQUENCE</scope>
    <source>
        <strain evidence="7">JCM 14719</strain>
    </source>
</reference>
<dbReference type="PANTHER" id="PTHR32071">
    <property type="entry name" value="TRANSCRIPTIONAL REGULATORY PROTEIN"/>
    <property type="match status" value="1"/>
</dbReference>
<keyword evidence="3" id="KW-0805">Transcription regulation</keyword>
<dbReference type="Pfam" id="PF25601">
    <property type="entry name" value="AAA_lid_14"/>
    <property type="match status" value="1"/>
</dbReference>
<dbReference type="InterPro" id="IPR029016">
    <property type="entry name" value="GAF-like_dom_sf"/>
</dbReference>
<dbReference type="PROSITE" id="PS00676">
    <property type="entry name" value="SIGMA54_INTERACT_2"/>
    <property type="match status" value="1"/>
</dbReference>
<keyword evidence="4" id="KW-0238">DNA-binding</keyword>
<dbReference type="RefSeq" id="WP_188816767.1">
    <property type="nucleotide sequence ID" value="NZ_BMOF01000007.1"/>
</dbReference>
<evidence type="ECO:0000259" key="6">
    <source>
        <dbReference type="PROSITE" id="PS50045"/>
    </source>
</evidence>
<evidence type="ECO:0000313" key="7">
    <source>
        <dbReference type="EMBL" id="GGJ95234.1"/>
    </source>
</evidence>
<dbReference type="PROSITE" id="PS00675">
    <property type="entry name" value="SIGMA54_INTERACT_1"/>
    <property type="match status" value="1"/>
</dbReference>
<dbReference type="PROSITE" id="PS00688">
    <property type="entry name" value="SIGMA54_INTERACT_3"/>
    <property type="match status" value="1"/>
</dbReference>
<evidence type="ECO:0000256" key="3">
    <source>
        <dbReference type="ARBA" id="ARBA00023015"/>
    </source>
</evidence>
<protein>
    <submittedName>
        <fullName evidence="7">Sigma-54-dependent Fis family transcriptional regulator</fullName>
    </submittedName>
</protein>
<dbReference type="InterPro" id="IPR058031">
    <property type="entry name" value="AAA_lid_NorR"/>
</dbReference>
<keyword evidence="8" id="KW-1185">Reference proteome</keyword>
<dbReference type="CDD" id="cd00009">
    <property type="entry name" value="AAA"/>
    <property type="match status" value="1"/>
</dbReference>
<evidence type="ECO:0000256" key="5">
    <source>
        <dbReference type="ARBA" id="ARBA00023163"/>
    </source>
</evidence>
<dbReference type="SUPFAM" id="SSF52540">
    <property type="entry name" value="P-loop containing nucleoside triphosphate hydrolases"/>
    <property type="match status" value="1"/>
</dbReference>
<dbReference type="InterPro" id="IPR009057">
    <property type="entry name" value="Homeodomain-like_sf"/>
</dbReference>
<dbReference type="GO" id="GO:0043565">
    <property type="term" value="F:sequence-specific DNA binding"/>
    <property type="evidence" value="ECO:0007669"/>
    <property type="project" value="InterPro"/>
</dbReference>